<dbReference type="RefSeq" id="WP_306750322.1">
    <property type="nucleotide sequence ID" value="NZ_NSDM01000020.1"/>
</dbReference>
<organism evidence="2 3">
    <name type="scientific">Saccharothrix yanglingensis</name>
    <dbReference type="NCBI Taxonomy" id="659496"/>
    <lineage>
        <taxon>Bacteria</taxon>
        <taxon>Bacillati</taxon>
        <taxon>Actinomycetota</taxon>
        <taxon>Actinomycetes</taxon>
        <taxon>Pseudonocardiales</taxon>
        <taxon>Pseudonocardiaceae</taxon>
        <taxon>Saccharothrix</taxon>
    </lineage>
</organism>
<name>A0ABU0X956_9PSEU</name>
<dbReference type="Proteomes" id="UP001225605">
    <property type="component" value="Unassembled WGS sequence"/>
</dbReference>
<keyword evidence="1" id="KW-0812">Transmembrane</keyword>
<evidence type="ECO:0000256" key="1">
    <source>
        <dbReference type="SAM" id="Phobius"/>
    </source>
</evidence>
<comment type="caution">
    <text evidence="2">The sequence shown here is derived from an EMBL/GenBank/DDBJ whole genome shotgun (WGS) entry which is preliminary data.</text>
</comment>
<dbReference type="EMBL" id="NSDM01000020">
    <property type="protein sequence ID" value="MDQ2588671.1"/>
    <property type="molecule type" value="Genomic_DNA"/>
</dbReference>
<feature type="transmembrane region" description="Helical" evidence="1">
    <location>
        <begin position="64"/>
        <end position="83"/>
    </location>
</feature>
<proteinExistence type="predicted"/>
<keyword evidence="1" id="KW-1133">Transmembrane helix</keyword>
<reference evidence="2 3" key="1">
    <citation type="submission" date="2017-06" db="EMBL/GenBank/DDBJ databases">
        <title>Cultured bacterium strain Saccharothrix yanglingensis Hhs.015.</title>
        <authorList>
            <person name="Xia Y."/>
        </authorList>
    </citation>
    <scope>NUCLEOTIDE SEQUENCE [LARGE SCALE GENOMIC DNA]</scope>
    <source>
        <strain evidence="2 3">Hhs.015</strain>
    </source>
</reference>
<feature type="transmembrane region" description="Helical" evidence="1">
    <location>
        <begin position="137"/>
        <end position="157"/>
    </location>
</feature>
<keyword evidence="1" id="KW-0472">Membrane</keyword>
<keyword evidence="3" id="KW-1185">Reference proteome</keyword>
<gene>
    <name evidence="2" type="ORF">CKY47_32885</name>
</gene>
<feature type="transmembrane region" description="Helical" evidence="1">
    <location>
        <begin position="104"/>
        <end position="125"/>
    </location>
</feature>
<evidence type="ECO:0000313" key="3">
    <source>
        <dbReference type="Proteomes" id="UP001225605"/>
    </source>
</evidence>
<feature type="transmembrane region" description="Helical" evidence="1">
    <location>
        <begin position="32"/>
        <end position="52"/>
    </location>
</feature>
<sequence length="163" mass="16959">MTTRSAEPTRHLPITTEQAETITSRSAARGRLLLAAGLVLGIAATFLTPLLVGGYPPLAAFARVSNSVAVVMVLAAGTVMLLGRRALDGTRLVLRRTRQLRSGIGLAWAFALLGSLLACAAQGYALTRATGDAGAAWLLLPLYGLPILPTSAAVVTGRRLFPV</sequence>
<accession>A0ABU0X956</accession>
<evidence type="ECO:0000313" key="2">
    <source>
        <dbReference type="EMBL" id="MDQ2588671.1"/>
    </source>
</evidence>
<protein>
    <submittedName>
        <fullName evidence="2">Uncharacterized protein</fullName>
    </submittedName>
</protein>